<comment type="caution">
    <text evidence="2">The sequence shown here is derived from an EMBL/GenBank/DDBJ whole genome shotgun (WGS) entry which is preliminary data.</text>
</comment>
<proteinExistence type="predicted"/>
<evidence type="ECO:0000256" key="1">
    <source>
        <dbReference type="SAM" id="MobiDB-lite"/>
    </source>
</evidence>
<organism evidence="2 3">
    <name type="scientific">Portunus trituberculatus</name>
    <name type="common">Swimming crab</name>
    <name type="synonym">Neptunus trituberculatus</name>
    <dbReference type="NCBI Taxonomy" id="210409"/>
    <lineage>
        <taxon>Eukaryota</taxon>
        <taxon>Metazoa</taxon>
        <taxon>Ecdysozoa</taxon>
        <taxon>Arthropoda</taxon>
        <taxon>Crustacea</taxon>
        <taxon>Multicrustacea</taxon>
        <taxon>Malacostraca</taxon>
        <taxon>Eumalacostraca</taxon>
        <taxon>Eucarida</taxon>
        <taxon>Decapoda</taxon>
        <taxon>Pleocyemata</taxon>
        <taxon>Brachyura</taxon>
        <taxon>Eubrachyura</taxon>
        <taxon>Portunoidea</taxon>
        <taxon>Portunidae</taxon>
        <taxon>Portuninae</taxon>
        <taxon>Portunus</taxon>
    </lineage>
</organism>
<dbReference type="AlphaFoldDB" id="A0A5B7K1E4"/>
<feature type="region of interest" description="Disordered" evidence="1">
    <location>
        <begin position="20"/>
        <end position="42"/>
    </location>
</feature>
<gene>
    <name evidence="2" type="ORF">E2C01_095823</name>
</gene>
<feature type="compositionally biased region" description="Basic and acidic residues" evidence="1">
    <location>
        <begin position="20"/>
        <end position="37"/>
    </location>
</feature>
<dbReference type="Proteomes" id="UP000324222">
    <property type="component" value="Unassembled WGS sequence"/>
</dbReference>
<evidence type="ECO:0000313" key="3">
    <source>
        <dbReference type="Proteomes" id="UP000324222"/>
    </source>
</evidence>
<name>A0A5B7K1E4_PORTR</name>
<evidence type="ECO:0000313" key="2">
    <source>
        <dbReference type="EMBL" id="MPD00357.1"/>
    </source>
</evidence>
<sequence length="92" mass="10509">MTRGTQEVVMWWPVSPAHLDHQATEKSRERERSHEETMTGTRVGEAVTVTEARVGEAVTVTEARVGEAEARFGYERWLSRVNKRVELASLRQ</sequence>
<reference evidence="2 3" key="1">
    <citation type="submission" date="2019-05" db="EMBL/GenBank/DDBJ databases">
        <title>Another draft genome of Portunus trituberculatus and its Hox gene families provides insights of decapod evolution.</title>
        <authorList>
            <person name="Jeong J.-H."/>
            <person name="Song I."/>
            <person name="Kim S."/>
            <person name="Choi T."/>
            <person name="Kim D."/>
            <person name="Ryu S."/>
            <person name="Kim W."/>
        </authorList>
    </citation>
    <scope>NUCLEOTIDE SEQUENCE [LARGE SCALE GENOMIC DNA]</scope>
    <source>
        <tissue evidence="2">Muscle</tissue>
    </source>
</reference>
<accession>A0A5B7K1E4</accession>
<keyword evidence="3" id="KW-1185">Reference proteome</keyword>
<protein>
    <submittedName>
        <fullName evidence="2">Uncharacterized protein</fullName>
    </submittedName>
</protein>
<dbReference type="EMBL" id="VSRR010122560">
    <property type="protein sequence ID" value="MPD00357.1"/>
    <property type="molecule type" value="Genomic_DNA"/>
</dbReference>